<organism evidence="2 3">
    <name type="scientific">Candidatus Nesterenkonia stercoripullorum</name>
    <dbReference type="NCBI Taxonomy" id="2838701"/>
    <lineage>
        <taxon>Bacteria</taxon>
        <taxon>Bacillati</taxon>
        <taxon>Actinomycetota</taxon>
        <taxon>Actinomycetes</taxon>
        <taxon>Micrococcales</taxon>
        <taxon>Micrococcaceae</taxon>
        <taxon>Nesterenkonia</taxon>
    </lineage>
</organism>
<gene>
    <name evidence="2" type="ORF">H9871_11410</name>
</gene>
<name>A0A9D1UUM1_9MICC</name>
<reference evidence="2" key="1">
    <citation type="journal article" date="2021" name="PeerJ">
        <title>Extensive microbial diversity within the chicken gut microbiome revealed by metagenomics and culture.</title>
        <authorList>
            <person name="Gilroy R."/>
            <person name="Ravi A."/>
            <person name="Getino M."/>
            <person name="Pursley I."/>
            <person name="Horton D.L."/>
            <person name="Alikhan N.F."/>
            <person name="Baker D."/>
            <person name="Gharbi K."/>
            <person name="Hall N."/>
            <person name="Watson M."/>
            <person name="Adriaenssens E.M."/>
            <person name="Foster-Nyarko E."/>
            <person name="Jarju S."/>
            <person name="Secka A."/>
            <person name="Antonio M."/>
            <person name="Oren A."/>
            <person name="Chaudhuri R.R."/>
            <person name="La Ragione R."/>
            <person name="Hildebrand F."/>
            <person name="Pallen M.J."/>
        </authorList>
    </citation>
    <scope>NUCLEOTIDE SEQUENCE</scope>
    <source>
        <strain evidence="2">ChiHejej3B27-3195</strain>
    </source>
</reference>
<dbReference type="Gene3D" id="1.20.120.450">
    <property type="entry name" value="dinb family like domain"/>
    <property type="match status" value="1"/>
</dbReference>
<dbReference type="InterPro" id="IPR024775">
    <property type="entry name" value="DinB-like"/>
</dbReference>
<dbReference type="NCBIfam" id="NF047843">
    <property type="entry name" value="MST_Rv0443"/>
    <property type="match status" value="1"/>
</dbReference>
<protein>
    <submittedName>
        <fullName evidence="2">DinB family protein</fullName>
    </submittedName>
</protein>
<sequence>MTDTDLLRDLASRPLHAASLFLPGADPGLLNVHPGGHPNSPAWLLWHAAREMDLQVAEIAGREQIWASGGFSGRFGLRLDEDDIGYGHSRAQAESVRVSEDEAGRELLHDYLAAVTAQIDQDLAALSDEDLDRVLDSSYDPPVTVGVRLISAFDDAAQHIGQAAYVLGMPAPTR</sequence>
<dbReference type="EMBL" id="DXGD01000423">
    <property type="protein sequence ID" value="HIX00733.1"/>
    <property type="molecule type" value="Genomic_DNA"/>
</dbReference>
<dbReference type="Proteomes" id="UP000824151">
    <property type="component" value="Unassembled WGS sequence"/>
</dbReference>
<dbReference type="InterPro" id="IPR034660">
    <property type="entry name" value="DinB/YfiT-like"/>
</dbReference>
<comment type="caution">
    <text evidence="2">The sequence shown here is derived from an EMBL/GenBank/DDBJ whole genome shotgun (WGS) entry which is preliminary data.</text>
</comment>
<proteinExistence type="predicted"/>
<evidence type="ECO:0000313" key="3">
    <source>
        <dbReference type="Proteomes" id="UP000824151"/>
    </source>
</evidence>
<dbReference type="Pfam" id="PF12867">
    <property type="entry name" value="DinB_2"/>
    <property type="match status" value="1"/>
</dbReference>
<dbReference type="SUPFAM" id="SSF109854">
    <property type="entry name" value="DinB/YfiT-like putative metalloenzymes"/>
    <property type="match status" value="1"/>
</dbReference>
<accession>A0A9D1UUM1</accession>
<reference evidence="2" key="2">
    <citation type="submission" date="2021-04" db="EMBL/GenBank/DDBJ databases">
        <authorList>
            <person name="Gilroy R."/>
        </authorList>
    </citation>
    <scope>NUCLEOTIDE SEQUENCE</scope>
    <source>
        <strain evidence="2">ChiHejej3B27-3195</strain>
    </source>
</reference>
<evidence type="ECO:0000313" key="2">
    <source>
        <dbReference type="EMBL" id="HIX00733.1"/>
    </source>
</evidence>
<feature type="domain" description="DinB-like" evidence="1">
    <location>
        <begin position="25"/>
        <end position="163"/>
    </location>
</feature>
<evidence type="ECO:0000259" key="1">
    <source>
        <dbReference type="Pfam" id="PF12867"/>
    </source>
</evidence>
<dbReference type="AlphaFoldDB" id="A0A9D1UUM1"/>